<evidence type="ECO:0000313" key="8">
    <source>
        <dbReference type="Proteomes" id="UP000273044"/>
    </source>
</evidence>
<evidence type="ECO:0000256" key="1">
    <source>
        <dbReference type="ARBA" id="ARBA00022679"/>
    </source>
</evidence>
<evidence type="ECO:0000313" key="7">
    <source>
        <dbReference type="EMBL" id="VEH71027.1"/>
    </source>
</evidence>
<keyword evidence="2" id="KW-0547">Nucleotide-binding</keyword>
<proteinExistence type="predicted"/>
<keyword evidence="3" id="KW-0418">Kinase</keyword>
<reference evidence="7 8" key="1">
    <citation type="submission" date="2018-12" db="EMBL/GenBank/DDBJ databases">
        <authorList>
            <consortium name="Pathogen Informatics"/>
        </authorList>
    </citation>
    <scope>NUCLEOTIDE SEQUENCE [LARGE SCALE GENOMIC DNA]</scope>
    <source>
        <strain evidence="7 8">NCTC12967</strain>
    </source>
</reference>
<keyword evidence="1" id="KW-0808">Transferase</keyword>
<sequence>MSGIARVQPEATLHPGKLELLAQWLPDQWWFDGDPSDLEIVAKFRFVDPDDVVGLDCMLVRSTDAIYHIPVTWRPHPLDGGALIGTLQHSELGTRYCYDAQTDPVYLDELVRVIREKDSDADIVEAGKDTPCPKNIKVFGSGLVAGETSGYPHVVHKLNRAPINDVVGQLMGQWRHRGIDRVDLLAVLH</sequence>
<dbReference type="Proteomes" id="UP000677180">
    <property type="component" value="Chromosome"/>
</dbReference>
<protein>
    <submittedName>
        <fullName evidence="7">Glycogen branching enzyme</fullName>
    </submittedName>
</protein>
<organism evidence="7 8">
    <name type="scientific">Arachnia propionica</name>
    <dbReference type="NCBI Taxonomy" id="1750"/>
    <lineage>
        <taxon>Bacteria</taxon>
        <taxon>Bacillati</taxon>
        <taxon>Actinomycetota</taxon>
        <taxon>Actinomycetes</taxon>
        <taxon>Propionibacteriales</taxon>
        <taxon>Propionibacteriaceae</taxon>
        <taxon>Arachnia</taxon>
    </lineage>
</organism>
<dbReference type="EMBL" id="CP072385">
    <property type="protein sequence ID" value="QUC11839.1"/>
    <property type="molecule type" value="Genomic_DNA"/>
</dbReference>
<evidence type="ECO:0000313" key="6">
    <source>
        <dbReference type="EMBL" id="QUC11839.1"/>
    </source>
</evidence>
<keyword evidence="8" id="KW-1185">Reference proteome</keyword>
<gene>
    <name evidence="6" type="ORF">J5A53_03850</name>
    <name evidence="7" type="ORF">NCTC12967_02337</name>
</gene>
<dbReference type="EMBL" id="LR134406">
    <property type="protein sequence ID" value="VEH71027.1"/>
    <property type="molecule type" value="Genomic_DNA"/>
</dbReference>
<keyword evidence="4" id="KW-0067">ATP-binding</keyword>
<dbReference type="Proteomes" id="UP000273044">
    <property type="component" value="Chromosome"/>
</dbReference>
<dbReference type="GO" id="GO:0016301">
    <property type="term" value="F:kinase activity"/>
    <property type="evidence" value="ECO:0007669"/>
    <property type="project" value="UniProtKB-KW"/>
</dbReference>
<dbReference type="Pfam" id="PF18085">
    <property type="entry name" value="Mak_N_cap"/>
    <property type="match status" value="1"/>
</dbReference>
<dbReference type="InterPro" id="IPR040999">
    <property type="entry name" value="Mak_N_cap"/>
</dbReference>
<dbReference type="OrthoDB" id="3787729at2"/>
<dbReference type="GO" id="GO:0005524">
    <property type="term" value="F:ATP binding"/>
    <property type="evidence" value="ECO:0007669"/>
    <property type="project" value="UniProtKB-KW"/>
</dbReference>
<accession>A0A3N4D1A2</accession>
<evidence type="ECO:0000256" key="4">
    <source>
        <dbReference type="ARBA" id="ARBA00022840"/>
    </source>
</evidence>
<evidence type="ECO:0000259" key="5">
    <source>
        <dbReference type="Pfam" id="PF18085"/>
    </source>
</evidence>
<name>A0A3N4D1A2_9ACTN</name>
<evidence type="ECO:0000256" key="2">
    <source>
        <dbReference type="ARBA" id="ARBA00022741"/>
    </source>
</evidence>
<dbReference type="AlphaFoldDB" id="A0A3N4D1A2"/>
<dbReference type="GeneID" id="64407778"/>
<reference evidence="6" key="2">
    <citation type="submission" date="2021-03" db="EMBL/GenBank/DDBJ databases">
        <title>Human Oral Microbial Genomes.</title>
        <authorList>
            <person name="Johnston C.D."/>
            <person name="Chen T."/>
            <person name="Dewhirst F.E."/>
        </authorList>
    </citation>
    <scope>NUCLEOTIDE SEQUENCE</scope>
    <source>
        <strain evidence="6">F0714</strain>
    </source>
</reference>
<feature type="domain" description="Maltokinase N-terminal cap" evidence="5">
    <location>
        <begin position="24"/>
        <end position="103"/>
    </location>
</feature>
<evidence type="ECO:0000256" key="3">
    <source>
        <dbReference type="ARBA" id="ARBA00022777"/>
    </source>
</evidence>
<dbReference type="RefSeq" id="WP_014847382.1">
    <property type="nucleotide sequence ID" value="NZ_CAJZDL010000102.1"/>
</dbReference>